<reference evidence="1" key="1">
    <citation type="submission" date="2022-03" db="EMBL/GenBank/DDBJ databases">
        <authorList>
            <person name="Alioto T."/>
            <person name="Alioto T."/>
            <person name="Gomez Garrido J."/>
        </authorList>
    </citation>
    <scope>NUCLEOTIDE SEQUENCE</scope>
</reference>
<proteinExistence type="predicted"/>
<dbReference type="AlphaFoldDB" id="A0AAD1VUH0"/>
<evidence type="ECO:0000313" key="1">
    <source>
        <dbReference type="EMBL" id="CAH2273803.1"/>
    </source>
</evidence>
<keyword evidence="2" id="KW-1185">Reference proteome</keyword>
<organism evidence="1 2">
    <name type="scientific">Pelobates cultripes</name>
    <name type="common">Western spadefoot toad</name>
    <dbReference type="NCBI Taxonomy" id="61616"/>
    <lineage>
        <taxon>Eukaryota</taxon>
        <taxon>Metazoa</taxon>
        <taxon>Chordata</taxon>
        <taxon>Craniata</taxon>
        <taxon>Vertebrata</taxon>
        <taxon>Euteleostomi</taxon>
        <taxon>Amphibia</taxon>
        <taxon>Batrachia</taxon>
        <taxon>Anura</taxon>
        <taxon>Pelobatoidea</taxon>
        <taxon>Pelobatidae</taxon>
        <taxon>Pelobates</taxon>
    </lineage>
</organism>
<gene>
    <name evidence="1" type="ORF">PECUL_23A045642</name>
</gene>
<name>A0AAD1VUH0_PELCU</name>
<evidence type="ECO:0000313" key="2">
    <source>
        <dbReference type="Proteomes" id="UP001295444"/>
    </source>
</evidence>
<dbReference type="EMBL" id="OW240914">
    <property type="protein sequence ID" value="CAH2273803.1"/>
    <property type="molecule type" value="Genomic_DNA"/>
</dbReference>
<protein>
    <submittedName>
        <fullName evidence="1">Uncharacterized protein</fullName>
    </submittedName>
</protein>
<sequence length="74" mass="8787">MTAERSLTAVPSHSHQYELRDWTYHGRHSPMSYHCGIFKVCNCSMYLPIDKAELHRRNASWTKHYHLSILILLF</sequence>
<accession>A0AAD1VUH0</accession>
<dbReference type="Proteomes" id="UP001295444">
    <property type="component" value="Chromosome 03"/>
</dbReference>